<keyword evidence="4" id="KW-0808">Transferase</keyword>
<dbReference type="SMART" id="SM00448">
    <property type="entry name" value="REC"/>
    <property type="match status" value="1"/>
</dbReference>
<dbReference type="SMART" id="SM00388">
    <property type="entry name" value="HisKA"/>
    <property type="match status" value="1"/>
</dbReference>
<evidence type="ECO:0000256" key="5">
    <source>
        <dbReference type="ARBA" id="ARBA00022741"/>
    </source>
</evidence>
<reference evidence="16 17" key="1">
    <citation type="submission" date="2019-04" db="EMBL/GenBank/DDBJ databases">
        <title>Niastella caeni sp. nov., isolated from activated sludge.</title>
        <authorList>
            <person name="Sheng M."/>
        </authorList>
    </citation>
    <scope>NUCLEOTIDE SEQUENCE [LARGE SCALE GENOMIC DNA]</scope>
    <source>
        <strain evidence="16 17">HX-2-15</strain>
    </source>
</reference>
<dbReference type="InterPro" id="IPR036890">
    <property type="entry name" value="HATPase_C_sf"/>
</dbReference>
<dbReference type="InterPro" id="IPR011123">
    <property type="entry name" value="Y_Y_Y"/>
</dbReference>
<dbReference type="InterPro" id="IPR011006">
    <property type="entry name" value="CheY-like_superfamily"/>
</dbReference>
<dbReference type="PROSITE" id="PS50109">
    <property type="entry name" value="HIS_KIN"/>
    <property type="match status" value="1"/>
</dbReference>
<dbReference type="PROSITE" id="PS00041">
    <property type="entry name" value="HTH_ARAC_FAMILY_1"/>
    <property type="match status" value="1"/>
</dbReference>
<dbReference type="InterPro" id="IPR003661">
    <property type="entry name" value="HisK_dim/P_dom"/>
</dbReference>
<dbReference type="Gene3D" id="2.130.10.10">
    <property type="entry name" value="YVTN repeat-like/Quinoprotein amine dehydrogenase"/>
    <property type="match status" value="2"/>
</dbReference>
<dbReference type="Pfam" id="PF12833">
    <property type="entry name" value="HTH_18"/>
    <property type="match status" value="1"/>
</dbReference>
<dbReference type="CDD" id="cd17574">
    <property type="entry name" value="REC_OmpR"/>
    <property type="match status" value="1"/>
</dbReference>
<evidence type="ECO:0000256" key="3">
    <source>
        <dbReference type="ARBA" id="ARBA00022553"/>
    </source>
</evidence>
<dbReference type="CDD" id="cd00146">
    <property type="entry name" value="PKD"/>
    <property type="match status" value="1"/>
</dbReference>
<dbReference type="InterPro" id="IPR036097">
    <property type="entry name" value="HisK_dim/P_sf"/>
</dbReference>
<dbReference type="SUPFAM" id="SSF52172">
    <property type="entry name" value="CheY-like"/>
    <property type="match status" value="1"/>
</dbReference>
<dbReference type="InterPro" id="IPR018062">
    <property type="entry name" value="HTH_AraC-typ_CS"/>
</dbReference>
<dbReference type="SUPFAM" id="SSF47384">
    <property type="entry name" value="Homodimeric domain of signal transducing histidine kinase"/>
    <property type="match status" value="1"/>
</dbReference>
<dbReference type="PROSITE" id="PS01124">
    <property type="entry name" value="HTH_ARAC_FAMILY_2"/>
    <property type="match status" value="1"/>
</dbReference>
<dbReference type="Pfam" id="PF00512">
    <property type="entry name" value="HisKA"/>
    <property type="match status" value="1"/>
</dbReference>
<dbReference type="Gene3D" id="3.40.50.2300">
    <property type="match status" value="1"/>
</dbReference>
<keyword evidence="8" id="KW-0902">Two-component regulatory system</keyword>
<feature type="modified residue" description="4-aspartylphosphate" evidence="12">
    <location>
        <position position="1174"/>
    </location>
</feature>
<name>A0A4S8HXJ7_9BACT</name>
<dbReference type="Pfam" id="PF07495">
    <property type="entry name" value="Y_Y_Y"/>
    <property type="match status" value="1"/>
</dbReference>
<dbReference type="PROSITE" id="PS50110">
    <property type="entry name" value="RESPONSE_REGULATORY"/>
    <property type="match status" value="1"/>
</dbReference>
<dbReference type="InterPro" id="IPR013783">
    <property type="entry name" value="Ig-like_fold"/>
</dbReference>
<dbReference type="Proteomes" id="UP000306918">
    <property type="component" value="Unassembled WGS sequence"/>
</dbReference>
<accession>A0A4S8HXJ7</accession>
<evidence type="ECO:0000256" key="7">
    <source>
        <dbReference type="ARBA" id="ARBA00022840"/>
    </source>
</evidence>
<evidence type="ECO:0000313" key="17">
    <source>
        <dbReference type="Proteomes" id="UP000306918"/>
    </source>
</evidence>
<keyword evidence="3 12" id="KW-0597">Phosphoprotein</keyword>
<dbReference type="SMART" id="SM00387">
    <property type="entry name" value="HATPase_c"/>
    <property type="match status" value="1"/>
</dbReference>
<dbReference type="SUPFAM" id="SSF63829">
    <property type="entry name" value="Calcium-dependent phosphotriesterase"/>
    <property type="match status" value="3"/>
</dbReference>
<dbReference type="SUPFAM" id="SSF55874">
    <property type="entry name" value="ATPase domain of HSP90 chaperone/DNA topoisomerase II/histidine kinase"/>
    <property type="match status" value="1"/>
</dbReference>
<dbReference type="InterPro" id="IPR001789">
    <property type="entry name" value="Sig_transdc_resp-reg_receiver"/>
</dbReference>
<dbReference type="GO" id="GO:0000155">
    <property type="term" value="F:phosphorelay sensor kinase activity"/>
    <property type="evidence" value="ECO:0007669"/>
    <property type="project" value="InterPro"/>
</dbReference>
<dbReference type="PRINTS" id="PR00344">
    <property type="entry name" value="BCTRLSENSOR"/>
</dbReference>
<dbReference type="Gene3D" id="3.30.565.10">
    <property type="entry name" value="Histidine kinase-like ATPase, C-terminal domain"/>
    <property type="match status" value="1"/>
</dbReference>
<dbReference type="CDD" id="cd00082">
    <property type="entry name" value="HisKA"/>
    <property type="match status" value="1"/>
</dbReference>
<feature type="domain" description="HTH araC/xylS-type" evidence="13">
    <location>
        <begin position="1273"/>
        <end position="1372"/>
    </location>
</feature>
<dbReference type="Gene3D" id="1.10.10.60">
    <property type="entry name" value="Homeodomain-like"/>
    <property type="match status" value="1"/>
</dbReference>
<organism evidence="16 17">
    <name type="scientific">Niastella caeni</name>
    <dbReference type="NCBI Taxonomy" id="2569763"/>
    <lineage>
        <taxon>Bacteria</taxon>
        <taxon>Pseudomonadati</taxon>
        <taxon>Bacteroidota</taxon>
        <taxon>Chitinophagia</taxon>
        <taxon>Chitinophagales</taxon>
        <taxon>Chitinophagaceae</taxon>
        <taxon>Niastella</taxon>
    </lineage>
</organism>
<dbReference type="Gene3D" id="2.60.40.10">
    <property type="entry name" value="Immunoglobulins"/>
    <property type="match status" value="1"/>
</dbReference>
<keyword evidence="17" id="KW-1185">Reference proteome</keyword>
<dbReference type="FunFam" id="3.30.565.10:FF:000037">
    <property type="entry name" value="Hybrid sensor histidine kinase/response regulator"/>
    <property type="match status" value="1"/>
</dbReference>
<evidence type="ECO:0000256" key="8">
    <source>
        <dbReference type="ARBA" id="ARBA00023012"/>
    </source>
</evidence>
<proteinExistence type="predicted"/>
<feature type="domain" description="Response regulatory" evidence="15">
    <location>
        <begin position="1126"/>
        <end position="1241"/>
    </location>
</feature>
<dbReference type="GO" id="GO:0043565">
    <property type="term" value="F:sequence-specific DNA binding"/>
    <property type="evidence" value="ECO:0007669"/>
    <property type="project" value="InterPro"/>
</dbReference>
<dbReference type="InterPro" id="IPR011110">
    <property type="entry name" value="Reg_prop"/>
</dbReference>
<dbReference type="InterPro" id="IPR015943">
    <property type="entry name" value="WD40/YVTN_repeat-like_dom_sf"/>
</dbReference>
<dbReference type="Gene3D" id="1.10.287.130">
    <property type="match status" value="1"/>
</dbReference>
<dbReference type="PANTHER" id="PTHR43547:SF2">
    <property type="entry name" value="HYBRID SIGNAL TRANSDUCTION HISTIDINE KINASE C"/>
    <property type="match status" value="1"/>
</dbReference>
<evidence type="ECO:0000256" key="4">
    <source>
        <dbReference type="ARBA" id="ARBA00022679"/>
    </source>
</evidence>
<evidence type="ECO:0000259" key="14">
    <source>
        <dbReference type="PROSITE" id="PS50109"/>
    </source>
</evidence>
<dbReference type="GO" id="GO:0003700">
    <property type="term" value="F:DNA-binding transcription factor activity"/>
    <property type="evidence" value="ECO:0007669"/>
    <property type="project" value="InterPro"/>
</dbReference>
<dbReference type="InterPro" id="IPR003594">
    <property type="entry name" value="HATPase_dom"/>
</dbReference>
<dbReference type="Pfam" id="PF00072">
    <property type="entry name" value="Response_reg"/>
    <property type="match status" value="1"/>
</dbReference>
<evidence type="ECO:0000256" key="2">
    <source>
        <dbReference type="ARBA" id="ARBA00012438"/>
    </source>
</evidence>
<dbReference type="InterPro" id="IPR009057">
    <property type="entry name" value="Homeodomain-like_sf"/>
</dbReference>
<evidence type="ECO:0000256" key="6">
    <source>
        <dbReference type="ARBA" id="ARBA00022777"/>
    </source>
</evidence>
<dbReference type="FunFam" id="2.60.40.10:FF:000791">
    <property type="entry name" value="Two-component system sensor histidine kinase/response regulator"/>
    <property type="match status" value="1"/>
</dbReference>
<evidence type="ECO:0000256" key="11">
    <source>
        <dbReference type="ARBA" id="ARBA00023163"/>
    </source>
</evidence>
<keyword evidence="6" id="KW-0418">Kinase</keyword>
<evidence type="ECO:0000256" key="9">
    <source>
        <dbReference type="ARBA" id="ARBA00023015"/>
    </source>
</evidence>
<keyword evidence="10" id="KW-0238">DNA-binding</keyword>
<evidence type="ECO:0000256" key="12">
    <source>
        <dbReference type="PROSITE-ProRule" id="PRU00169"/>
    </source>
</evidence>
<dbReference type="Pfam" id="PF07494">
    <property type="entry name" value="Reg_prop"/>
    <property type="match status" value="8"/>
</dbReference>
<dbReference type="InterPro" id="IPR004358">
    <property type="entry name" value="Sig_transdc_His_kin-like_C"/>
</dbReference>
<dbReference type="EMBL" id="STFF01000002">
    <property type="protein sequence ID" value="THU40225.1"/>
    <property type="molecule type" value="Genomic_DNA"/>
</dbReference>
<sequence>MLSHLKPNIKTTIVVLLCICIAGILHGQQQKTYHFAHLDFNQGLSNNQISCIYKDTRGFMWFGTMSGLNRYDGYAFKTFRHSIKDTQSIYDDFISKIVTGPEEKLWVLTKMGYNIFDPSTEKFDRKVDKQLMQWGLPGAGLSDIIQQGKGFWFMYQDSGLFYFEKNKPVVSLLSGQSLLPDTIAAVRKDSKNNIWIVYSNGIIEKVDGGTKKITFRTNILQQKQGSNKVIYRLFIDSEDDLYIYASGIFNGIYRINPRNNTLQQIAKDEGVRLLSSNIIFYIEEDNQGLLWISTDHGGLNILNKKKMTVQVLLNKPGDEKTITQNTVTALYPDNLGIMWVGTFKQGVNYYHESLVNFPLFRHREGDATSLPYNDVNRFVEDAKGNIWIGTNGGGLIYFDRANNSFKQFRHNPANDNSLSNDVIVSLLIDHNNILWIGTYYGGLDSYDGKTFTHYRHRADDPTSLADNRVWEIYEDKNYNLWIGTFAFGLDRYDRASNRFFHYKPMAPNSVHVSYISSFTNDIHGNLWVGTVYGVDVENKNTDSFTQLLPINSNLSNENVISLYTDSRGVTWVGTRDGLNIYNSINKRFQNFRKEDGLPDNTILNIVEDKSQNIWISTLNGISRISYKGSMKDGFKINCTNYDRLDGLQGKEFNENAALVTRKGEIIFGGANGFNLFNPATLKSNTNIPSVVLTGLQVFNQDIEAGKKIGPRVLLKKAISETNAITLRYDENIFSLEFAALSYINTQKNKYAYRLKGFNDNWLYTDGNARKVTYTNLDPGKYTFYVKASNDDGIWNEQGIALDIIILPPFWKTPAAYALYLLVALTILFFARQIVIQRARMRFALEQERKEAQRMHDLDMMKIRFFTNVSHEFRTPLSLILTPLERMIRQSNEPAQISQYQLIHRNARRLLNLVNQLLDFRKMEVQELKLHPTEGDIIKFIKETACSFIDIAEKKRIRFSYTSTLESLHTRFDHDKMERILFNLLSNAFKFTSENGTVTVEMQATRQAEETLLEIMVKDTGIGMPADRQEKIFERFFQHHMPGNILNPGSGIGLAITKEFVNLFNGTISVESTEFKGSCFTVLLPVKEISPSVVIEEPAVEELLPGEQQVTAQEDSDVVVTSPKKHTLLLVEDNEDFLFYLKDNLREYYNIVEAADGLTGWQKTLATHPDIVVSDINMPEMNGIDLCKKIKTDPRTRQIPVVLLTAVTSEEQQLRGIDTGAADYIMKPFNFEILLSRIKNILQQQQSLKQTFTKQVAVKASEIKIESADEKFVQDALAIVEKNISNADFTVDDLSRALLVSRAAVYKRIFVLTGKTPTEFIRLVRLQRASQLLEKTKMTVAEVAYETGFNNPKYFSKYFRAHFGVLPSVYQTEAKKKGNEA</sequence>
<protein>
    <recommendedName>
        <fullName evidence="2">histidine kinase</fullName>
        <ecNumber evidence="2">2.7.13.3</ecNumber>
    </recommendedName>
</protein>
<dbReference type="SUPFAM" id="SSF46689">
    <property type="entry name" value="Homeodomain-like"/>
    <property type="match status" value="1"/>
</dbReference>
<comment type="catalytic activity">
    <reaction evidence="1">
        <text>ATP + protein L-histidine = ADP + protein N-phospho-L-histidine.</text>
        <dbReference type="EC" id="2.7.13.3"/>
    </reaction>
</comment>
<dbReference type="GO" id="GO:0005524">
    <property type="term" value="F:ATP binding"/>
    <property type="evidence" value="ECO:0007669"/>
    <property type="project" value="UniProtKB-KW"/>
</dbReference>
<gene>
    <name evidence="16" type="ORF">FAM09_10155</name>
</gene>
<evidence type="ECO:0000313" key="16">
    <source>
        <dbReference type="EMBL" id="THU40225.1"/>
    </source>
</evidence>
<evidence type="ECO:0000259" key="15">
    <source>
        <dbReference type="PROSITE" id="PS50110"/>
    </source>
</evidence>
<dbReference type="Pfam" id="PF02518">
    <property type="entry name" value="HATPase_c"/>
    <property type="match status" value="1"/>
</dbReference>
<keyword evidence="11" id="KW-0804">Transcription</keyword>
<comment type="caution">
    <text evidence="16">The sequence shown here is derived from an EMBL/GenBank/DDBJ whole genome shotgun (WGS) entry which is preliminary data.</text>
</comment>
<dbReference type="OrthoDB" id="1489484at2"/>
<evidence type="ECO:0000259" key="13">
    <source>
        <dbReference type="PROSITE" id="PS01124"/>
    </source>
</evidence>
<dbReference type="RefSeq" id="WP_136576979.1">
    <property type="nucleotide sequence ID" value="NZ_STFF01000002.1"/>
</dbReference>
<dbReference type="InterPro" id="IPR018060">
    <property type="entry name" value="HTH_AraC"/>
</dbReference>
<keyword evidence="9" id="KW-0805">Transcription regulation</keyword>
<keyword evidence="5" id="KW-0547">Nucleotide-binding</keyword>
<dbReference type="PANTHER" id="PTHR43547">
    <property type="entry name" value="TWO-COMPONENT HISTIDINE KINASE"/>
    <property type="match status" value="1"/>
</dbReference>
<dbReference type="FunFam" id="1.10.287.130:FF:000045">
    <property type="entry name" value="Two-component system sensor histidine kinase/response regulator"/>
    <property type="match status" value="1"/>
</dbReference>
<dbReference type="SMART" id="SM00342">
    <property type="entry name" value="HTH_ARAC"/>
    <property type="match status" value="1"/>
</dbReference>
<keyword evidence="7" id="KW-0067">ATP-binding</keyword>
<evidence type="ECO:0000256" key="10">
    <source>
        <dbReference type="ARBA" id="ARBA00023125"/>
    </source>
</evidence>
<dbReference type="EC" id="2.7.13.3" evidence="2"/>
<feature type="domain" description="Histidine kinase" evidence="14">
    <location>
        <begin position="867"/>
        <end position="1087"/>
    </location>
</feature>
<dbReference type="InterPro" id="IPR005467">
    <property type="entry name" value="His_kinase_dom"/>
</dbReference>
<evidence type="ECO:0000256" key="1">
    <source>
        <dbReference type="ARBA" id="ARBA00000085"/>
    </source>
</evidence>